<reference evidence="3" key="1">
    <citation type="submission" date="2017-12" db="EMBL/GenBank/DDBJ databases">
        <title>Genomic analysis of Paracoccus sp. CBA4604.</title>
        <authorList>
            <person name="Roh S.W."/>
            <person name="Kim J.Y."/>
            <person name="Kim J.S."/>
        </authorList>
    </citation>
    <scope>NUCLEOTIDE SEQUENCE [LARGE SCALE GENOMIC DNA]</scope>
    <source>
        <strain evidence="3">CBA4604</strain>
    </source>
</reference>
<proteinExistence type="predicted"/>
<feature type="compositionally biased region" description="Basic residues" evidence="1">
    <location>
        <begin position="25"/>
        <end position="66"/>
    </location>
</feature>
<organism evidence="2 3">
    <name type="scientific">Paracoccus jeotgali</name>
    <dbReference type="NCBI Taxonomy" id="2065379"/>
    <lineage>
        <taxon>Bacteria</taxon>
        <taxon>Pseudomonadati</taxon>
        <taxon>Pseudomonadota</taxon>
        <taxon>Alphaproteobacteria</taxon>
        <taxon>Rhodobacterales</taxon>
        <taxon>Paracoccaceae</taxon>
        <taxon>Paracoccus</taxon>
    </lineage>
</organism>
<feature type="region of interest" description="Disordered" evidence="1">
    <location>
        <begin position="21"/>
        <end position="66"/>
    </location>
</feature>
<accession>A0A2K9MCS7</accession>
<sequence length="66" mass="8369">MRRARRPARRRWGRIMRWRPMPRAAPRRARPIRRRPRGRRRSCPIPRRRNHAASCPARRRNRLNRW</sequence>
<dbReference type="EMBL" id="CP025583">
    <property type="protein sequence ID" value="AUM73439.1"/>
    <property type="molecule type" value="Genomic_DNA"/>
</dbReference>
<dbReference type="KEGG" id="paru:CYR75_03245"/>
<gene>
    <name evidence="2" type="ORF">CYR75_03245</name>
</gene>
<evidence type="ECO:0000256" key="1">
    <source>
        <dbReference type="SAM" id="MobiDB-lite"/>
    </source>
</evidence>
<keyword evidence="3" id="KW-1185">Reference proteome</keyword>
<dbReference type="Proteomes" id="UP000234882">
    <property type="component" value="Chromosome"/>
</dbReference>
<dbReference type="AlphaFoldDB" id="A0A2K9MCS7"/>
<protein>
    <submittedName>
        <fullName evidence="2">Uncharacterized protein</fullName>
    </submittedName>
</protein>
<name>A0A2K9MCS7_9RHOB</name>
<evidence type="ECO:0000313" key="2">
    <source>
        <dbReference type="EMBL" id="AUM73439.1"/>
    </source>
</evidence>
<evidence type="ECO:0000313" key="3">
    <source>
        <dbReference type="Proteomes" id="UP000234882"/>
    </source>
</evidence>